<dbReference type="GO" id="GO:0016787">
    <property type="term" value="F:hydrolase activity"/>
    <property type="evidence" value="ECO:0007669"/>
    <property type="project" value="UniProtKB-KW"/>
</dbReference>
<dbReference type="PANTHER" id="PTHR35563:SF2">
    <property type="entry name" value="BARREL METAL-DEPENDENT HYDROLASE, PUTATIVE (AFU_ORTHOLOGUE AFUA_1G16240)-RELATED"/>
    <property type="match status" value="1"/>
</dbReference>
<dbReference type="RefSeq" id="WP_073061005.1">
    <property type="nucleotide sequence ID" value="NZ_FQUS01000005.1"/>
</dbReference>
<evidence type="ECO:0000313" key="3">
    <source>
        <dbReference type="Proteomes" id="UP000184041"/>
    </source>
</evidence>
<accession>A0A1M4YTR1</accession>
<keyword evidence="2" id="KW-0378">Hydrolase</keyword>
<dbReference type="AlphaFoldDB" id="A0A1M4YTR1"/>
<dbReference type="STRING" id="1194090.SAMN05443144_105153"/>
<dbReference type="OrthoDB" id="9787654at2"/>
<feature type="domain" description="Amidohydrolase-related" evidence="1">
    <location>
        <begin position="5"/>
        <end position="247"/>
    </location>
</feature>
<dbReference type="Gene3D" id="3.20.20.140">
    <property type="entry name" value="Metal-dependent hydrolases"/>
    <property type="match status" value="1"/>
</dbReference>
<evidence type="ECO:0000313" key="2">
    <source>
        <dbReference type="EMBL" id="SHF09103.1"/>
    </source>
</evidence>
<dbReference type="Proteomes" id="UP000184041">
    <property type="component" value="Unassembled WGS sequence"/>
</dbReference>
<dbReference type="InterPro" id="IPR032466">
    <property type="entry name" value="Metal_Hydrolase"/>
</dbReference>
<dbReference type="PANTHER" id="PTHR35563">
    <property type="entry name" value="BARREL METAL-DEPENDENT HYDROLASE, PUTATIVE (AFU_ORTHOLOGUE AFUA_1G16240)-RELATED"/>
    <property type="match status" value="1"/>
</dbReference>
<dbReference type="SUPFAM" id="SSF51556">
    <property type="entry name" value="Metallo-dependent hydrolases"/>
    <property type="match status" value="1"/>
</dbReference>
<dbReference type="InterPro" id="IPR052358">
    <property type="entry name" value="Aro_Compnd_Degr_Hydrolases"/>
</dbReference>
<proteinExistence type="predicted"/>
<evidence type="ECO:0000259" key="1">
    <source>
        <dbReference type="Pfam" id="PF04909"/>
    </source>
</evidence>
<gene>
    <name evidence="2" type="ORF">SAMN05443144_105153</name>
</gene>
<dbReference type="EMBL" id="FQUS01000005">
    <property type="protein sequence ID" value="SHF09103.1"/>
    <property type="molecule type" value="Genomic_DNA"/>
</dbReference>
<dbReference type="Pfam" id="PF04909">
    <property type="entry name" value="Amidohydro_2"/>
    <property type="match status" value="1"/>
</dbReference>
<keyword evidence="3" id="KW-1185">Reference proteome</keyword>
<name>A0A1M4YTR1_9BACT</name>
<organism evidence="2 3">
    <name type="scientific">Fodinibius roseus</name>
    <dbReference type="NCBI Taxonomy" id="1194090"/>
    <lineage>
        <taxon>Bacteria</taxon>
        <taxon>Pseudomonadati</taxon>
        <taxon>Balneolota</taxon>
        <taxon>Balneolia</taxon>
        <taxon>Balneolales</taxon>
        <taxon>Balneolaceae</taxon>
        <taxon>Fodinibius</taxon>
    </lineage>
</organism>
<dbReference type="InterPro" id="IPR006680">
    <property type="entry name" value="Amidohydro-rel"/>
</dbReference>
<reference evidence="2 3" key="1">
    <citation type="submission" date="2016-11" db="EMBL/GenBank/DDBJ databases">
        <authorList>
            <person name="Jaros S."/>
            <person name="Januszkiewicz K."/>
            <person name="Wedrychowicz H."/>
        </authorList>
    </citation>
    <scope>NUCLEOTIDE SEQUENCE [LARGE SCALE GENOMIC DNA]</scope>
    <source>
        <strain evidence="2 3">DSM 21986</strain>
    </source>
</reference>
<protein>
    <submittedName>
        <fullName evidence="2">Predicted metal-dependent hydrolase, TIM-barrel fold</fullName>
    </submittedName>
</protein>
<sequence>MKIFDAHFHIVNFDFPLVENKGYLPPEFTIDDYKTRMNDYEVSGGALVSGSFQAFDQTYLLHALNQLGSNFVGVANIPADISHEKLVQLAEAGVRAVRFNIVRGSPKQLETMVNLSNRLHEKFGWHSELYIRNNSLQNIWDILQQLPPFSIDHLGLTKDGIDKLFELVDQGIKVKATGFGRLDFSPIALMKKIYSINAEALLFGTDLPSTRAKEPFSSGDIDLIKDHFSKEQQEQIFYKNAEKWYKL</sequence>